<dbReference type="AlphaFoldDB" id="A0A4S1CLQ6"/>
<dbReference type="Proteomes" id="UP000306416">
    <property type="component" value="Unassembled WGS sequence"/>
</dbReference>
<name>A0A4S1CLQ6_9BACT</name>
<gene>
    <name evidence="1" type="ORF">E4633_01655</name>
</gene>
<evidence type="ECO:0000313" key="1">
    <source>
        <dbReference type="EMBL" id="TGU74200.1"/>
    </source>
</evidence>
<reference evidence="1 2" key="1">
    <citation type="submission" date="2019-04" db="EMBL/GenBank/DDBJ databases">
        <title>Geobacter oryzae sp. nov., ferric-reducing bacteria isolated from paddy soil.</title>
        <authorList>
            <person name="Xu Z."/>
            <person name="Masuda Y."/>
            <person name="Itoh H."/>
            <person name="Senoo K."/>
        </authorList>
    </citation>
    <scope>NUCLEOTIDE SEQUENCE [LARGE SCALE GENOMIC DNA]</scope>
    <source>
        <strain evidence="1 2">Red111</strain>
    </source>
</reference>
<evidence type="ECO:0000313" key="2">
    <source>
        <dbReference type="Proteomes" id="UP000306416"/>
    </source>
</evidence>
<keyword evidence="2" id="KW-1185">Reference proteome</keyword>
<protein>
    <submittedName>
        <fullName evidence="1">Uncharacterized protein</fullName>
    </submittedName>
</protein>
<sequence>MRPRLLAYISTIRLRRVLLVGSAVALAGLLLLVLLVVSLPTLISTSPVQSLLRLGISKALKRPISWDDLTASWSRGIAVSGLNLGEGPPPLLRAALKELKIVPGLSREESSGRWRVSLDVKLARLDADLAPGPQKPQEKLADPLTRIAEGVQKFHTMEWPLPVEVRAMVDAAPMTLRYADPASKRELLMDNFAFGLAVPSLSTLPATASLTGEVAVDGGKAQPVRLKVRVADLITAGHRIKPSAALFAVQAGLPGVDFDVKGGVSRPEGLKARLHLSLAEVMKLATPLAKKPLPELGGALQVALDGETDQAGDLRLALALDGERLSVSKLPGKRGTVAPLDLRLRQKLKSDYKRQQVTFSEGSLASPGLLTASWSAVVDRPTEKSRAVSAELSGVRLELSRAAALAAPFLAKGLPLKDLTGSATLARLTARLKGPENDGEVAVSGLALSLPRLSLKRPAGAVQGEGIVLTLDRAVLPLKKMTPVRATAGLSLSVATLEVGGKKPLRAQGMRGRVALNLSGIDLKGKRAVADAVQSLGIERLAVGEDLAFEKLREEVSLKGRVLSGGAVDASLPLLNLEAASLRARQGARVVTLRPFAAHLAAEGVHLPAKGKGSPTVAQAHFALAASDALTLTAQVALTGEGRQLAATKGEAHIDLRRLMPVAAPFLPAGFDAAGLASAAWDLALPLPFAQAPAETNPLRKAKGGVALLERGELTVKLNDMDLKLPAAQGGYRIKGLSTAPQLRFSVPRADLPLAIDGGVRFAALEGLTGTAATLPLQSGALKLQGELSGWKELRLTEELTVASLGLSQVAELTVGRLDALMDERELKLDTATMLKRLDATMFAHLEGNFPPEAKQVIAGWRLAGNVAVGARVDLTAARELKVRGYGKCRDLGAADGKGVGADGMRADLVLDRTYALAQGKGETWEPLSTALVRPAPVAPFTVANSDLANRIYQDLRGESSGPRKIGVRSASFRSGALPLAASALEADLLLEPESLGLSFFQAEFAGGTVRARGMIDLTGPTPVLSTYCNFSRLDPVLLFPAAGSLRPGGEGELTGELSLSAPLATEKRALLEGMRMNLNLRHFSSRVLDRALFAVDPYQRNEKIVAQRKALKMADLKGLRVSAVDGALDCEGELAVKRVDVAIPRIDRLRLSELPIDNELKSLIQAIRSSQLLLDLVRSDTLVVDEKGKLSLKRRKHVE</sequence>
<comment type="caution">
    <text evidence="1">The sequence shown here is derived from an EMBL/GenBank/DDBJ whole genome shotgun (WGS) entry which is preliminary data.</text>
</comment>
<dbReference type="EMBL" id="SRSC01000001">
    <property type="protein sequence ID" value="TGU74200.1"/>
    <property type="molecule type" value="Genomic_DNA"/>
</dbReference>
<organism evidence="1 2">
    <name type="scientific">Geomonas terrae</name>
    <dbReference type="NCBI Taxonomy" id="2562681"/>
    <lineage>
        <taxon>Bacteria</taxon>
        <taxon>Pseudomonadati</taxon>
        <taxon>Thermodesulfobacteriota</taxon>
        <taxon>Desulfuromonadia</taxon>
        <taxon>Geobacterales</taxon>
        <taxon>Geobacteraceae</taxon>
        <taxon>Geomonas</taxon>
    </lineage>
</organism>
<proteinExistence type="predicted"/>
<dbReference type="RefSeq" id="WP_135868535.1">
    <property type="nucleotide sequence ID" value="NZ_SRSC01000001.1"/>
</dbReference>
<accession>A0A4S1CLQ6</accession>